<dbReference type="PROSITE" id="PS51419">
    <property type="entry name" value="RAB"/>
    <property type="match status" value="1"/>
</dbReference>
<dbReference type="GO" id="GO:0003924">
    <property type="term" value="F:GTPase activity"/>
    <property type="evidence" value="ECO:0007669"/>
    <property type="project" value="InterPro"/>
</dbReference>
<evidence type="ECO:0000256" key="2">
    <source>
        <dbReference type="ARBA" id="ARBA00023134"/>
    </source>
</evidence>
<evidence type="ECO:0008006" key="5">
    <source>
        <dbReference type="Google" id="ProtNLM"/>
    </source>
</evidence>
<name>A0A2G9R4Z0_AQUCT</name>
<sequence>KNSCDKSIPMMLIGNKTDLRSEGNESRVIHTSMGEKLAMAYGSLFCETSARDGTNVVEAVLHLAREVKKSVDPMEENMEAVTKLSIPDKKSSCCKM</sequence>
<organism evidence="3 4">
    <name type="scientific">Aquarana catesbeiana</name>
    <name type="common">American bullfrog</name>
    <name type="synonym">Rana catesbeiana</name>
    <dbReference type="NCBI Taxonomy" id="8400"/>
    <lineage>
        <taxon>Eukaryota</taxon>
        <taxon>Metazoa</taxon>
        <taxon>Chordata</taxon>
        <taxon>Craniata</taxon>
        <taxon>Vertebrata</taxon>
        <taxon>Euteleostomi</taxon>
        <taxon>Amphibia</taxon>
        <taxon>Batrachia</taxon>
        <taxon>Anura</taxon>
        <taxon>Neobatrachia</taxon>
        <taxon>Ranoidea</taxon>
        <taxon>Ranidae</taxon>
        <taxon>Aquarana</taxon>
    </lineage>
</organism>
<dbReference type="GO" id="GO:0005525">
    <property type="term" value="F:GTP binding"/>
    <property type="evidence" value="ECO:0007669"/>
    <property type="project" value="UniProtKB-KW"/>
</dbReference>
<dbReference type="PANTHER" id="PTHR47977">
    <property type="entry name" value="RAS-RELATED PROTEIN RAB"/>
    <property type="match status" value="1"/>
</dbReference>
<dbReference type="SMART" id="SM00175">
    <property type="entry name" value="RAB"/>
    <property type="match status" value="1"/>
</dbReference>
<dbReference type="SUPFAM" id="SSF52540">
    <property type="entry name" value="P-loop containing nucleoside triphosphate hydrolases"/>
    <property type="match status" value="1"/>
</dbReference>
<dbReference type="InterPro" id="IPR001806">
    <property type="entry name" value="Small_GTPase"/>
</dbReference>
<evidence type="ECO:0000313" key="4">
    <source>
        <dbReference type="Proteomes" id="UP000228934"/>
    </source>
</evidence>
<dbReference type="Proteomes" id="UP000228934">
    <property type="component" value="Unassembled WGS sequence"/>
</dbReference>
<evidence type="ECO:0000256" key="1">
    <source>
        <dbReference type="ARBA" id="ARBA00022741"/>
    </source>
</evidence>
<dbReference type="PRINTS" id="PR00449">
    <property type="entry name" value="RASTRNSFRMNG"/>
</dbReference>
<dbReference type="AlphaFoldDB" id="A0A2G9R4Z0"/>
<dbReference type="Gene3D" id="3.40.50.300">
    <property type="entry name" value="P-loop containing nucleotide triphosphate hydrolases"/>
    <property type="match status" value="1"/>
</dbReference>
<dbReference type="InterPro" id="IPR027417">
    <property type="entry name" value="P-loop_NTPase"/>
</dbReference>
<dbReference type="OrthoDB" id="9267600at2759"/>
<dbReference type="PROSITE" id="PS51421">
    <property type="entry name" value="RAS"/>
    <property type="match status" value="1"/>
</dbReference>
<keyword evidence="1" id="KW-0547">Nucleotide-binding</keyword>
<proteinExistence type="predicted"/>
<dbReference type="EMBL" id="KV979817">
    <property type="protein sequence ID" value="PIO22929.1"/>
    <property type="molecule type" value="Genomic_DNA"/>
</dbReference>
<keyword evidence="4" id="KW-1185">Reference proteome</keyword>
<keyword evidence="2" id="KW-0342">GTP-binding</keyword>
<protein>
    <recommendedName>
        <fullName evidence="5">Small monomeric GTPase</fullName>
    </recommendedName>
</protein>
<dbReference type="InterPro" id="IPR050227">
    <property type="entry name" value="Rab"/>
</dbReference>
<gene>
    <name evidence="3" type="ORF">AB205_0181480</name>
</gene>
<dbReference type="Pfam" id="PF00071">
    <property type="entry name" value="Ras"/>
    <property type="match status" value="1"/>
</dbReference>
<evidence type="ECO:0000313" key="3">
    <source>
        <dbReference type="EMBL" id="PIO22929.1"/>
    </source>
</evidence>
<accession>A0A2G9R4Z0</accession>
<reference evidence="4" key="1">
    <citation type="journal article" date="2017" name="Nat. Commun.">
        <title>The North American bullfrog draft genome provides insight into hormonal regulation of long noncoding RNA.</title>
        <authorList>
            <person name="Hammond S.A."/>
            <person name="Warren R.L."/>
            <person name="Vandervalk B.P."/>
            <person name="Kucuk E."/>
            <person name="Khan H."/>
            <person name="Gibb E.A."/>
            <person name="Pandoh P."/>
            <person name="Kirk H."/>
            <person name="Zhao Y."/>
            <person name="Jones M."/>
            <person name="Mungall A.J."/>
            <person name="Coope R."/>
            <person name="Pleasance S."/>
            <person name="Moore R.A."/>
            <person name="Holt R.A."/>
            <person name="Round J.M."/>
            <person name="Ohora S."/>
            <person name="Walle B.V."/>
            <person name="Veldhoen N."/>
            <person name="Helbing C.C."/>
            <person name="Birol I."/>
        </authorList>
    </citation>
    <scope>NUCLEOTIDE SEQUENCE [LARGE SCALE GENOMIC DNA]</scope>
</reference>
<feature type="non-terminal residue" evidence="3">
    <location>
        <position position="1"/>
    </location>
</feature>